<organism evidence="3 4">
    <name type="scientific">Demequina lignilytica</name>
    <dbReference type="NCBI Taxonomy" id="3051663"/>
    <lineage>
        <taxon>Bacteria</taxon>
        <taxon>Bacillati</taxon>
        <taxon>Actinomycetota</taxon>
        <taxon>Actinomycetes</taxon>
        <taxon>Micrococcales</taxon>
        <taxon>Demequinaceae</taxon>
        <taxon>Demequina</taxon>
    </lineage>
</organism>
<gene>
    <name evidence="2" type="ORF">QQ002_06180</name>
    <name evidence="3" type="ORF">QQX10_05175</name>
</gene>
<name>A0AAW7M202_9MICO</name>
<dbReference type="Proteomes" id="UP001172756">
    <property type="component" value="Unassembled WGS sequence"/>
</dbReference>
<dbReference type="InterPro" id="IPR013879">
    <property type="entry name" value="DUF1761"/>
</dbReference>
<keyword evidence="1" id="KW-1133">Transmembrane helix</keyword>
<dbReference type="RefSeq" id="WP_301122008.1">
    <property type="nucleotide sequence ID" value="NZ_JAUHPX010000002.1"/>
</dbReference>
<dbReference type="AlphaFoldDB" id="A0AAW7M202"/>
<reference evidence="2 5" key="2">
    <citation type="submission" date="2023-06" db="EMBL/GenBank/DDBJ databases">
        <title>SYSU T0a273.</title>
        <authorList>
            <person name="Gao L."/>
            <person name="Fang B.-Z."/>
            <person name="Li W.-J."/>
        </authorList>
    </citation>
    <scope>NUCLEOTIDE SEQUENCE [LARGE SCALE GENOMIC DNA]</scope>
    <source>
        <strain evidence="2 5">SYSU T0a273</strain>
    </source>
</reference>
<keyword evidence="1" id="KW-0812">Transmembrane</keyword>
<protein>
    <submittedName>
        <fullName evidence="3">DUF1761 domain-containing protein</fullName>
    </submittedName>
</protein>
<dbReference type="EMBL" id="JAUHQB010000003">
    <property type="protein sequence ID" value="MDN4483123.1"/>
    <property type="molecule type" value="Genomic_DNA"/>
</dbReference>
<evidence type="ECO:0000313" key="2">
    <source>
        <dbReference type="EMBL" id="MDN4483123.1"/>
    </source>
</evidence>
<keyword evidence="1" id="KW-0472">Membrane</keyword>
<feature type="transmembrane region" description="Helical" evidence="1">
    <location>
        <begin position="6"/>
        <end position="29"/>
    </location>
</feature>
<accession>A0AAW7M202</accession>
<comment type="caution">
    <text evidence="3">The sequence shown here is derived from an EMBL/GenBank/DDBJ whole genome shotgun (WGS) entry which is preliminary data.</text>
</comment>
<evidence type="ECO:0000256" key="1">
    <source>
        <dbReference type="SAM" id="Phobius"/>
    </source>
</evidence>
<reference evidence="3" key="1">
    <citation type="submission" date="2023-06" db="EMBL/GenBank/DDBJ databases">
        <title>Sysu t00039.</title>
        <authorList>
            <person name="Gao L."/>
            <person name="Fang B.-Z."/>
            <person name="Li W.-J."/>
        </authorList>
    </citation>
    <scope>NUCLEOTIDE SEQUENCE</scope>
    <source>
        <strain evidence="3">SYSU T00039</strain>
    </source>
</reference>
<feature type="transmembrane region" description="Helical" evidence="1">
    <location>
        <begin position="56"/>
        <end position="77"/>
    </location>
</feature>
<dbReference type="EMBL" id="JAUHPX010000002">
    <property type="protein sequence ID" value="MDN4487559.1"/>
    <property type="molecule type" value="Genomic_DNA"/>
</dbReference>
<evidence type="ECO:0000313" key="5">
    <source>
        <dbReference type="Proteomes" id="UP001172756"/>
    </source>
</evidence>
<sequence>MDWFDLGAINWIAVLVAFVVSFALGWWWYSPAGFWNLWRDKAGVTDDLMKDANMGAAFGGTVVFNVLGVILLALLMAGLGIDTWSGGLVLGALVGLIFRGGAHAIHNGFAVRSPAVTAIDTAHDTVALAVAGVILGLF</sequence>
<keyword evidence="4" id="KW-1185">Reference proteome</keyword>
<dbReference type="Pfam" id="PF08570">
    <property type="entry name" value="DUF1761"/>
    <property type="match status" value="1"/>
</dbReference>
<evidence type="ECO:0000313" key="3">
    <source>
        <dbReference type="EMBL" id="MDN4487559.1"/>
    </source>
</evidence>
<evidence type="ECO:0000313" key="4">
    <source>
        <dbReference type="Proteomes" id="UP001172737"/>
    </source>
</evidence>
<proteinExistence type="predicted"/>
<dbReference type="Proteomes" id="UP001172737">
    <property type="component" value="Unassembled WGS sequence"/>
</dbReference>
<feature type="transmembrane region" description="Helical" evidence="1">
    <location>
        <begin position="83"/>
        <end position="102"/>
    </location>
</feature>